<sequence length="32" mass="3628">MSVDKITPQQGVNFQYITSKKDIIFQVISGQN</sequence>
<keyword evidence="2" id="KW-1185">Reference proteome</keyword>
<evidence type="ECO:0000313" key="1">
    <source>
        <dbReference type="EMBL" id="EKU88544.1"/>
    </source>
</evidence>
<dbReference type="EMBL" id="ADLF01000019">
    <property type="protein sequence ID" value="EKU88544.1"/>
    <property type="molecule type" value="Genomic_DNA"/>
</dbReference>
<proteinExistence type="predicted"/>
<evidence type="ECO:0000313" key="2">
    <source>
        <dbReference type="Proteomes" id="UP000009872"/>
    </source>
</evidence>
<comment type="caution">
    <text evidence="1">The sequence shown here is derived from an EMBL/GenBank/DDBJ whole genome shotgun (WGS) entry which is preliminary data.</text>
</comment>
<dbReference type="STRING" id="742727.HMPREF9447_04159"/>
<dbReference type="HOGENOM" id="CLU_3388086_0_0_10"/>
<organism evidence="1 2">
    <name type="scientific">Bacteroides oleiciplenus YIT 12058</name>
    <dbReference type="NCBI Taxonomy" id="742727"/>
    <lineage>
        <taxon>Bacteria</taxon>
        <taxon>Pseudomonadati</taxon>
        <taxon>Bacteroidota</taxon>
        <taxon>Bacteroidia</taxon>
        <taxon>Bacteroidales</taxon>
        <taxon>Bacteroidaceae</taxon>
        <taxon>Bacteroides</taxon>
    </lineage>
</organism>
<gene>
    <name evidence="1" type="ORF">HMPREF9447_04159</name>
</gene>
<protein>
    <submittedName>
        <fullName evidence="1">Uncharacterized protein</fullName>
    </submittedName>
</protein>
<name>K9DUE0_9BACE</name>
<reference evidence="1 2" key="1">
    <citation type="submission" date="2012-09" db="EMBL/GenBank/DDBJ databases">
        <title>The Genome Sequence of Bacteroides oleiciplenus YIT 12058.</title>
        <authorList>
            <consortium name="The Broad Institute Genome Sequencing Platform"/>
            <person name="Earl A."/>
            <person name="Ward D."/>
            <person name="Feldgarden M."/>
            <person name="Gevers D."/>
            <person name="Morotomi M."/>
            <person name="Walker B."/>
            <person name="Young S.K."/>
            <person name="Zeng Q."/>
            <person name="Gargeya S."/>
            <person name="Fitzgerald M."/>
            <person name="Haas B."/>
            <person name="Abouelleil A."/>
            <person name="Alvarado L."/>
            <person name="Arachchi H.M."/>
            <person name="Berlin A.M."/>
            <person name="Chapman S.B."/>
            <person name="Goldberg J."/>
            <person name="Griggs A."/>
            <person name="Gujja S."/>
            <person name="Hansen M."/>
            <person name="Howarth C."/>
            <person name="Imamovic A."/>
            <person name="Larimer J."/>
            <person name="McCowen C."/>
            <person name="Montmayeur A."/>
            <person name="Murphy C."/>
            <person name="Neiman D."/>
            <person name="Pearson M."/>
            <person name="Priest M."/>
            <person name="Roberts A."/>
            <person name="Saif S."/>
            <person name="Shea T."/>
            <person name="Sisk P."/>
            <person name="Sykes S."/>
            <person name="Wortman J."/>
            <person name="Nusbaum C."/>
            <person name="Birren B."/>
        </authorList>
    </citation>
    <scope>NUCLEOTIDE SEQUENCE [LARGE SCALE GENOMIC DNA]</scope>
    <source>
        <strain evidence="1 2">YIT 12058</strain>
    </source>
</reference>
<dbReference type="AlphaFoldDB" id="K9DUE0"/>
<dbReference type="Proteomes" id="UP000009872">
    <property type="component" value="Unassembled WGS sequence"/>
</dbReference>
<accession>K9DUE0</accession>